<dbReference type="Proteomes" id="UP001597260">
    <property type="component" value="Unassembled WGS sequence"/>
</dbReference>
<protein>
    <recommendedName>
        <fullName evidence="3">Phosphotransferase enzyme family protein</fullName>
    </recommendedName>
</protein>
<gene>
    <name evidence="1" type="ORF">ACFQ4H_09375</name>
</gene>
<comment type="caution">
    <text evidence="1">The sequence shown here is derived from an EMBL/GenBank/DDBJ whole genome shotgun (WGS) entry which is preliminary data.</text>
</comment>
<dbReference type="InterPro" id="IPR011009">
    <property type="entry name" value="Kinase-like_dom_sf"/>
</dbReference>
<name>A0ABW3YC25_9ACTN</name>
<dbReference type="SUPFAM" id="SSF56112">
    <property type="entry name" value="Protein kinase-like (PK-like)"/>
    <property type="match status" value="1"/>
</dbReference>
<evidence type="ECO:0000313" key="2">
    <source>
        <dbReference type="Proteomes" id="UP001597260"/>
    </source>
</evidence>
<keyword evidence="2" id="KW-1185">Reference proteome</keyword>
<dbReference type="EMBL" id="JBHTMP010000010">
    <property type="protein sequence ID" value="MFD1321298.1"/>
    <property type="molecule type" value="Genomic_DNA"/>
</dbReference>
<evidence type="ECO:0000313" key="1">
    <source>
        <dbReference type="EMBL" id="MFD1321298.1"/>
    </source>
</evidence>
<accession>A0ABW3YC25</accession>
<reference evidence="2" key="1">
    <citation type="journal article" date="2019" name="Int. J. Syst. Evol. Microbiol.">
        <title>The Global Catalogue of Microorganisms (GCM) 10K type strain sequencing project: providing services to taxonomists for standard genome sequencing and annotation.</title>
        <authorList>
            <consortium name="The Broad Institute Genomics Platform"/>
            <consortium name="The Broad Institute Genome Sequencing Center for Infectious Disease"/>
            <person name="Wu L."/>
            <person name="Ma J."/>
        </authorList>
    </citation>
    <scope>NUCLEOTIDE SEQUENCE [LARGE SCALE GENOMIC DNA]</scope>
    <source>
        <strain evidence="2">JCM 31037</strain>
    </source>
</reference>
<evidence type="ECO:0008006" key="3">
    <source>
        <dbReference type="Google" id="ProtNLM"/>
    </source>
</evidence>
<organism evidence="1 2">
    <name type="scientific">Micromonospora sonneratiae</name>
    <dbReference type="NCBI Taxonomy" id="1184706"/>
    <lineage>
        <taxon>Bacteria</taxon>
        <taxon>Bacillati</taxon>
        <taxon>Actinomycetota</taxon>
        <taxon>Actinomycetes</taxon>
        <taxon>Micromonosporales</taxon>
        <taxon>Micromonosporaceae</taxon>
        <taxon>Micromonospora</taxon>
    </lineage>
</organism>
<dbReference type="RefSeq" id="WP_377569268.1">
    <property type="nucleotide sequence ID" value="NZ_JBHTMP010000010.1"/>
</dbReference>
<proteinExistence type="predicted"/>
<sequence>MMLHTCWDALSEPVRVAVTEQTGNIRSASQVGAGSTCQLAEILHTRQGPIFCKGVRTDAGNTWMLRNEIRVNTLLPAGVAPRVLWQVEADGWLLAGFDLVPGRHADLSPGSPDLVTVADTLSLLSGFVPSAPVRPFSARWQGRIAPEVIDGEVLVHTDMSRRNWLVDGGRARLVDWSTPATGAAWIDTALMVMRLVRYGHSPAEAEAWASRVPAWSAAPKEAVAEFAVALHRLWRERQNAVPLGWRGPLVEATKAWATYRSRRATRVVLR</sequence>